<proteinExistence type="predicted"/>
<accession>A0ABW1LJR0</accession>
<sequence length="313" mass="35165">MRYLLVDEYGLLLRRTALTLGLDDNWLARMLRLGVLVRIRHGAYADADVWQQLTPAGRHLLLSRAVMLQYDDRVALSHASAHVMRGGPDWGLDLEKVNVTNLFGRGDRVQAGITHHRGTTRVSDVSRLNGHWVTAPGRTAVETAAGLELVAAVCVLDWTLHQGLTTREELERYATVWLREWPGSIELPVAVARSDGRSESVGETRSRIALENLGFEPEPQWAVHHPSGRLAGRVDLLLRRQGVMVEFDGWVKYGRLLKPGQTITDVIKAERDREVLLEELTGLRMLRLVWADLQQPAEIGSRVARIVSHRRAS</sequence>
<comment type="caution">
    <text evidence="1">The sequence shown here is derived from an EMBL/GenBank/DDBJ whole genome shotgun (WGS) entry which is preliminary data.</text>
</comment>
<gene>
    <name evidence="1" type="ORF">ACFPYL_12740</name>
</gene>
<dbReference type="RefSeq" id="WP_379154452.1">
    <property type="nucleotide sequence ID" value="NZ_JBHSRJ010000004.1"/>
</dbReference>
<protein>
    <recommendedName>
        <fullName evidence="3">Type IV toxin-antitoxin system AbiEi family antitoxin domain-containing protein</fullName>
    </recommendedName>
</protein>
<dbReference type="Proteomes" id="UP001596135">
    <property type="component" value="Unassembled WGS sequence"/>
</dbReference>
<dbReference type="EMBL" id="JBHSRJ010000004">
    <property type="protein sequence ID" value="MFC6043954.1"/>
    <property type="molecule type" value="Genomic_DNA"/>
</dbReference>
<evidence type="ECO:0000313" key="1">
    <source>
        <dbReference type="EMBL" id="MFC6043954.1"/>
    </source>
</evidence>
<organism evidence="1 2">
    <name type="scientific">Nocardioides hankookensis</name>
    <dbReference type="NCBI Taxonomy" id="443157"/>
    <lineage>
        <taxon>Bacteria</taxon>
        <taxon>Bacillati</taxon>
        <taxon>Actinomycetota</taxon>
        <taxon>Actinomycetes</taxon>
        <taxon>Propionibacteriales</taxon>
        <taxon>Nocardioidaceae</taxon>
        <taxon>Nocardioides</taxon>
    </lineage>
</organism>
<evidence type="ECO:0008006" key="3">
    <source>
        <dbReference type="Google" id="ProtNLM"/>
    </source>
</evidence>
<keyword evidence="2" id="KW-1185">Reference proteome</keyword>
<evidence type="ECO:0000313" key="2">
    <source>
        <dbReference type="Proteomes" id="UP001596135"/>
    </source>
</evidence>
<reference evidence="2" key="1">
    <citation type="journal article" date="2019" name="Int. J. Syst. Evol. Microbiol.">
        <title>The Global Catalogue of Microorganisms (GCM) 10K type strain sequencing project: providing services to taxonomists for standard genome sequencing and annotation.</title>
        <authorList>
            <consortium name="The Broad Institute Genomics Platform"/>
            <consortium name="The Broad Institute Genome Sequencing Center for Infectious Disease"/>
            <person name="Wu L."/>
            <person name="Ma J."/>
        </authorList>
    </citation>
    <scope>NUCLEOTIDE SEQUENCE [LARGE SCALE GENOMIC DNA]</scope>
    <source>
        <strain evidence="2">CCUG 54522</strain>
    </source>
</reference>
<name>A0ABW1LJR0_9ACTN</name>